<comment type="caution">
    <text evidence="2">The sequence shown here is derived from an EMBL/GenBank/DDBJ whole genome shotgun (WGS) entry which is preliminary data.</text>
</comment>
<evidence type="ECO:0000313" key="3">
    <source>
        <dbReference type="Proteomes" id="UP000309215"/>
    </source>
</evidence>
<dbReference type="AlphaFoldDB" id="A0A4U1IWH5"/>
<reference evidence="2 3" key="1">
    <citation type="submission" date="2019-04" db="EMBL/GenBank/DDBJ databases">
        <authorList>
            <person name="Li Y."/>
            <person name="Wang J."/>
        </authorList>
    </citation>
    <scope>NUCLEOTIDE SEQUENCE [LARGE SCALE GENOMIC DNA]</scope>
    <source>
        <strain evidence="2 3">DSM 14668</strain>
    </source>
</reference>
<dbReference type="Proteomes" id="UP000309215">
    <property type="component" value="Unassembled WGS sequence"/>
</dbReference>
<dbReference type="OrthoDB" id="5521374at2"/>
<proteinExistence type="predicted"/>
<organism evidence="2 3">
    <name type="scientific">Polyangium fumosum</name>
    <dbReference type="NCBI Taxonomy" id="889272"/>
    <lineage>
        <taxon>Bacteria</taxon>
        <taxon>Pseudomonadati</taxon>
        <taxon>Myxococcota</taxon>
        <taxon>Polyangia</taxon>
        <taxon>Polyangiales</taxon>
        <taxon>Polyangiaceae</taxon>
        <taxon>Polyangium</taxon>
    </lineage>
</organism>
<evidence type="ECO:0000256" key="1">
    <source>
        <dbReference type="SAM" id="SignalP"/>
    </source>
</evidence>
<evidence type="ECO:0000313" key="2">
    <source>
        <dbReference type="EMBL" id="TKC98515.1"/>
    </source>
</evidence>
<feature type="signal peptide" evidence="1">
    <location>
        <begin position="1"/>
        <end position="26"/>
    </location>
</feature>
<sequence length="104" mass="11889">MKNLLLSAIRPLFLLTLLAAALPACRTDAEAVCDYKCECEGCSAMQLDDCYRHTDNEAFESDRRGCLDYWDELQACEYDTGRCGGADWSTSCKNERERWDNCRK</sequence>
<keyword evidence="1" id="KW-0732">Signal</keyword>
<keyword evidence="3" id="KW-1185">Reference proteome</keyword>
<evidence type="ECO:0008006" key="4">
    <source>
        <dbReference type="Google" id="ProtNLM"/>
    </source>
</evidence>
<dbReference type="EMBL" id="SSMQ01000067">
    <property type="protein sequence ID" value="TKC98515.1"/>
    <property type="molecule type" value="Genomic_DNA"/>
</dbReference>
<feature type="chain" id="PRO_5020214271" description="Lipoprotein" evidence="1">
    <location>
        <begin position="27"/>
        <end position="104"/>
    </location>
</feature>
<name>A0A4U1IWH5_9BACT</name>
<gene>
    <name evidence="2" type="ORF">E8A74_40875</name>
</gene>
<accession>A0A4U1IWH5</accession>
<dbReference type="RefSeq" id="WP_136934553.1">
    <property type="nucleotide sequence ID" value="NZ_SSMQ01000067.1"/>
</dbReference>
<protein>
    <recommendedName>
        <fullName evidence="4">Lipoprotein</fullName>
    </recommendedName>
</protein>